<evidence type="ECO:0000313" key="2">
    <source>
        <dbReference type="EMBL" id="WAQ92616.1"/>
    </source>
</evidence>
<accession>A0ABY7D4S3</accession>
<organism evidence="2 3">
    <name type="scientific">Puccinia triticina</name>
    <dbReference type="NCBI Taxonomy" id="208348"/>
    <lineage>
        <taxon>Eukaryota</taxon>
        <taxon>Fungi</taxon>
        <taxon>Dikarya</taxon>
        <taxon>Basidiomycota</taxon>
        <taxon>Pucciniomycotina</taxon>
        <taxon>Pucciniomycetes</taxon>
        <taxon>Pucciniales</taxon>
        <taxon>Pucciniaceae</taxon>
        <taxon>Puccinia</taxon>
    </lineage>
</organism>
<keyword evidence="3" id="KW-1185">Reference proteome</keyword>
<dbReference type="RefSeq" id="XP_053028171.1">
    <property type="nucleotide sequence ID" value="XM_053164604.1"/>
</dbReference>
<dbReference type="Proteomes" id="UP001164743">
    <property type="component" value="Chromosome 17A"/>
</dbReference>
<protein>
    <recommendedName>
        <fullName evidence="4">Ribosome biogenesis protein SLX9</fullName>
    </recommendedName>
</protein>
<name>A0ABY7D4S3_9BASI</name>
<feature type="region of interest" description="Disordered" evidence="1">
    <location>
        <begin position="33"/>
        <end position="91"/>
    </location>
</feature>
<evidence type="ECO:0000313" key="3">
    <source>
        <dbReference type="Proteomes" id="UP001164743"/>
    </source>
</evidence>
<feature type="region of interest" description="Disordered" evidence="1">
    <location>
        <begin position="1"/>
        <end position="21"/>
    </location>
</feature>
<gene>
    <name evidence="2" type="ORF">PtA15_17A98</name>
</gene>
<sequence>MAATRYANHSKQPIRRRHLTGAKTAAHILSWSRLPPKKKLSASNSTGKKLSKKNQQLQQGAITRVDKEEQEARQSITSRPVKRVGGNHTRSNTISQKLHDLGKDIKEVAHGVGSSIISSAAALPSVFTPNNTSSAPSSPSKLSMTASLGRKPNRTKLKIAKTNAAQLQAQLESQLSPKIDLRKIKNKYLLWTCSALKLQIFEVILPSTLSH</sequence>
<reference evidence="2" key="1">
    <citation type="submission" date="2022-10" db="EMBL/GenBank/DDBJ databases">
        <title>Puccinia triticina Genome sequencing and assembly.</title>
        <authorList>
            <person name="Li C."/>
        </authorList>
    </citation>
    <scope>NUCLEOTIDE SEQUENCE</scope>
    <source>
        <strain evidence="2">Pt15</strain>
    </source>
</reference>
<proteinExistence type="predicted"/>
<evidence type="ECO:0008006" key="4">
    <source>
        <dbReference type="Google" id="ProtNLM"/>
    </source>
</evidence>
<dbReference type="GeneID" id="77805498"/>
<evidence type="ECO:0000256" key="1">
    <source>
        <dbReference type="SAM" id="MobiDB-lite"/>
    </source>
</evidence>
<dbReference type="EMBL" id="CP110437">
    <property type="protein sequence ID" value="WAQ92616.1"/>
    <property type="molecule type" value="Genomic_DNA"/>
</dbReference>